<dbReference type="EMBL" id="CAJVRM010000117">
    <property type="protein sequence ID" value="CAG8974905.1"/>
    <property type="molecule type" value="Genomic_DNA"/>
</dbReference>
<dbReference type="PANTHER" id="PTHR10039:SF14">
    <property type="entry name" value="NACHT DOMAIN-CONTAINING PROTEIN"/>
    <property type="match status" value="1"/>
</dbReference>
<dbReference type="Gene3D" id="3.40.50.1580">
    <property type="entry name" value="Nucleoside phosphorylase domain"/>
    <property type="match status" value="1"/>
</dbReference>
<dbReference type="GO" id="GO:0009116">
    <property type="term" value="P:nucleoside metabolic process"/>
    <property type="evidence" value="ECO:0007669"/>
    <property type="project" value="InterPro"/>
</dbReference>
<feature type="domain" description="GPI inositol-deacylase winged helix" evidence="3">
    <location>
        <begin position="403"/>
        <end position="487"/>
    </location>
</feature>
<feature type="compositionally biased region" description="Acidic residues" evidence="2">
    <location>
        <begin position="111"/>
        <end position="123"/>
    </location>
</feature>
<keyword evidence="6" id="KW-1185">Reference proteome</keyword>
<dbReference type="Proteomes" id="UP000701801">
    <property type="component" value="Unassembled WGS sequence"/>
</dbReference>
<evidence type="ECO:0000259" key="4">
    <source>
        <dbReference type="Pfam" id="PF24883"/>
    </source>
</evidence>
<dbReference type="AlphaFoldDB" id="A0A9N9LKT0"/>
<dbReference type="PANTHER" id="PTHR10039">
    <property type="entry name" value="AMELOGENIN"/>
    <property type="match status" value="1"/>
</dbReference>
<protein>
    <recommendedName>
        <fullName evidence="7">NACHT domain-containing protein</fullName>
    </recommendedName>
</protein>
<comment type="caution">
    <text evidence="5">The sequence shown here is derived from an EMBL/GenBank/DDBJ whole genome shotgun (WGS) entry which is preliminary data.</text>
</comment>
<sequence>MTEPVREYAHNDYTVGWICALPEPELVVARAMLDEEHPVLSAPDPNDTNSYLLGRIGPHNVVIACLPAEDTGKVSAAVVAKDMLRTFKAIRFGLMVGVGGGAPSYPQQPTEADEDGSDQDSQEDNGYIRDIRLEDVVISLQTKLSDAVVQWMMNGLSLVDENLLNSQSNGNTIVCYFFFRDTSDVQRSPTAAIAALLHQVFKSKFGESLIRYALPRFKSDGAKLSTNLSAMWAIIEDIEKDINSPQMVFVIDALDECERSEQGRFIESVERLEQQRRKSSKPVTLKILITSRPYWKIEKGFQDHYRGAPCIRIPGEDQSHSFRLDIDSVVNAQVWGLGAQVASEKAREQLLRGLLGYKNRTYLWVHLVFKILETEPRIATDTVHDILSNLPDSVEEAYVNILNKSRNSEQARKLLYIIVGAREPLFVEDIGVALYVTSNSRTYQDLELPTGRQLEITLRDLCGLFISVVENRVYLIHQTAKEFLVKPPGTQLGAATDFWKHSLCMKEADLILLKSCLWLLSFDVFEKTPEQFDLTIDGTFNGPLRLYEKTPKANAWREYLNNHLFLGYSGKYWTVHFRGIEAVDETMLDLAFSICDTRSTRSVLWPLIFLGDGLIGGEDFSDGLILLRDGPILALATTGIEELMAPLLAL</sequence>
<feature type="domain" description="Nephrocystin 3-like N-terminal" evidence="4">
    <location>
        <begin position="167"/>
        <end position="292"/>
    </location>
</feature>
<keyword evidence="1" id="KW-0677">Repeat</keyword>
<evidence type="ECO:0000256" key="2">
    <source>
        <dbReference type="SAM" id="MobiDB-lite"/>
    </source>
</evidence>
<organism evidence="5 6">
    <name type="scientific">Hymenoscyphus albidus</name>
    <dbReference type="NCBI Taxonomy" id="595503"/>
    <lineage>
        <taxon>Eukaryota</taxon>
        <taxon>Fungi</taxon>
        <taxon>Dikarya</taxon>
        <taxon>Ascomycota</taxon>
        <taxon>Pezizomycotina</taxon>
        <taxon>Leotiomycetes</taxon>
        <taxon>Helotiales</taxon>
        <taxon>Helotiaceae</taxon>
        <taxon>Hymenoscyphus</taxon>
    </lineage>
</organism>
<gene>
    <name evidence="5" type="ORF">HYALB_00006689</name>
</gene>
<evidence type="ECO:0000256" key="1">
    <source>
        <dbReference type="ARBA" id="ARBA00022737"/>
    </source>
</evidence>
<dbReference type="OrthoDB" id="194358at2759"/>
<reference evidence="5" key="1">
    <citation type="submission" date="2021-07" db="EMBL/GenBank/DDBJ databases">
        <authorList>
            <person name="Durling M."/>
        </authorList>
    </citation>
    <scope>NUCLEOTIDE SEQUENCE</scope>
</reference>
<evidence type="ECO:0000313" key="5">
    <source>
        <dbReference type="EMBL" id="CAG8974905.1"/>
    </source>
</evidence>
<dbReference type="SUPFAM" id="SSF53167">
    <property type="entry name" value="Purine and uridine phosphorylases"/>
    <property type="match status" value="1"/>
</dbReference>
<dbReference type="GO" id="GO:0003824">
    <property type="term" value="F:catalytic activity"/>
    <property type="evidence" value="ECO:0007669"/>
    <property type="project" value="InterPro"/>
</dbReference>
<dbReference type="InterPro" id="IPR035994">
    <property type="entry name" value="Nucleoside_phosphorylase_sf"/>
</dbReference>
<evidence type="ECO:0000259" key="3">
    <source>
        <dbReference type="Pfam" id="PF22939"/>
    </source>
</evidence>
<dbReference type="Pfam" id="PF22939">
    <property type="entry name" value="WHD_GPIID"/>
    <property type="match status" value="1"/>
</dbReference>
<dbReference type="Pfam" id="PF24883">
    <property type="entry name" value="NPHP3_N"/>
    <property type="match status" value="1"/>
</dbReference>
<proteinExistence type="predicted"/>
<dbReference type="InterPro" id="IPR054471">
    <property type="entry name" value="GPIID_WHD"/>
</dbReference>
<feature type="region of interest" description="Disordered" evidence="2">
    <location>
        <begin position="103"/>
        <end position="124"/>
    </location>
</feature>
<name>A0A9N9LKT0_9HELO</name>
<accession>A0A9N9LKT0</accession>
<evidence type="ECO:0008006" key="7">
    <source>
        <dbReference type="Google" id="ProtNLM"/>
    </source>
</evidence>
<dbReference type="InterPro" id="IPR056884">
    <property type="entry name" value="NPHP3-like_N"/>
</dbReference>
<evidence type="ECO:0000313" key="6">
    <source>
        <dbReference type="Proteomes" id="UP000701801"/>
    </source>
</evidence>